<evidence type="ECO:0000313" key="5">
    <source>
        <dbReference type="EMBL" id="PLW70626.1"/>
    </source>
</evidence>
<gene>
    <name evidence="5" type="ORF">C0039_00390</name>
</gene>
<proteinExistence type="inferred from homology"/>
<evidence type="ECO:0000313" key="6">
    <source>
        <dbReference type="Proteomes" id="UP000235005"/>
    </source>
</evidence>
<dbReference type="SUPFAM" id="SSF51197">
    <property type="entry name" value="Clavaminate synthase-like"/>
    <property type="match status" value="1"/>
</dbReference>
<keyword evidence="3" id="KW-0560">Oxidoreductase</keyword>
<keyword evidence="2" id="KW-0223">Dioxygenase</keyword>
<dbReference type="InterPro" id="IPR007803">
    <property type="entry name" value="Asp/Arg/Pro-Hydrxlase"/>
</dbReference>
<dbReference type="AlphaFoldDB" id="A0A2N5X805"/>
<organism evidence="5 6">
    <name type="scientific">Pseudohalioglobus lutimaris</name>
    <dbReference type="NCBI Taxonomy" id="1737061"/>
    <lineage>
        <taxon>Bacteria</taxon>
        <taxon>Pseudomonadati</taxon>
        <taxon>Pseudomonadota</taxon>
        <taxon>Gammaproteobacteria</taxon>
        <taxon>Cellvibrionales</taxon>
        <taxon>Halieaceae</taxon>
        <taxon>Pseudohalioglobus</taxon>
    </lineage>
</organism>
<name>A0A2N5X805_9GAMM</name>
<dbReference type="Gene3D" id="1.25.40.10">
    <property type="entry name" value="Tetratricopeptide repeat domain"/>
    <property type="match status" value="1"/>
</dbReference>
<dbReference type="InterPro" id="IPR051821">
    <property type="entry name" value="Asp/Asn_beta-hydroxylase"/>
</dbReference>
<dbReference type="GO" id="GO:0051213">
    <property type="term" value="F:dioxygenase activity"/>
    <property type="evidence" value="ECO:0007669"/>
    <property type="project" value="UniProtKB-KW"/>
</dbReference>
<dbReference type="Pfam" id="PF05118">
    <property type="entry name" value="Asp_Arg_Hydrox"/>
    <property type="match status" value="1"/>
</dbReference>
<evidence type="ECO:0000256" key="2">
    <source>
        <dbReference type="ARBA" id="ARBA00022964"/>
    </source>
</evidence>
<dbReference type="RefSeq" id="WP_075999490.1">
    <property type="nucleotide sequence ID" value="NZ_PKUS01000001.1"/>
</dbReference>
<evidence type="ECO:0000256" key="3">
    <source>
        <dbReference type="ARBA" id="ARBA00023002"/>
    </source>
</evidence>
<sequence>MSRPTLQELANDAIKALQGGQHELARERFQNLLSGQEPGFEPARKNMQLWMGLAYACGNCNDSQGALKAVDHALTLQPRSAQALLFKADHLWHCKQEESAAAFYGALLQTCQSMASVPPELAAQLPRAEQRQRKIADQQLSFLQRELEALNLDGNKVSPRFGQALAISQGQKEFYAQQPSKFFFPELPHIQFFDPGQFKWSAGLQSATDLIKHELQQAIAQNIDFEPYLQESQVIPKTSSTDIWGSDDWGALYLWQDGELNTTVADRFPETVGIMSQLPLADIPGGSPNVLFSRLKPGTNIPPHHGFFNTRLICHLPLIVPENCGKLRVGNESRPWTEGELLIFDDSIEHEAWNHSDRDRIVLIFEIWRPELSIGECDAIRKLLQVIRSYSGKTGGAPQPLGQ</sequence>
<comment type="caution">
    <text evidence="5">The sequence shown here is derived from an EMBL/GenBank/DDBJ whole genome shotgun (WGS) entry which is preliminary data.</text>
</comment>
<dbReference type="SUPFAM" id="SSF48452">
    <property type="entry name" value="TPR-like"/>
    <property type="match status" value="1"/>
</dbReference>
<keyword evidence="6" id="KW-1185">Reference proteome</keyword>
<dbReference type="OrthoDB" id="21665at2"/>
<dbReference type="InterPro" id="IPR011990">
    <property type="entry name" value="TPR-like_helical_dom_sf"/>
</dbReference>
<dbReference type="Proteomes" id="UP000235005">
    <property type="component" value="Unassembled WGS sequence"/>
</dbReference>
<reference evidence="5 6" key="1">
    <citation type="submission" date="2018-01" db="EMBL/GenBank/DDBJ databases">
        <title>The draft genome sequence of Halioglobus lutimaris HF004.</title>
        <authorList>
            <person name="Du Z.-J."/>
            <person name="Shi M.-J."/>
        </authorList>
    </citation>
    <scope>NUCLEOTIDE SEQUENCE [LARGE SCALE GENOMIC DNA]</scope>
    <source>
        <strain evidence="5 6">HF004</strain>
    </source>
</reference>
<evidence type="ECO:0000256" key="1">
    <source>
        <dbReference type="ARBA" id="ARBA00007730"/>
    </source>
</evidence>
<evidence type="ECO:0000259" key="4">
    <source>
        <dbReference type="Pfam" id="PF05118"/>
    </source>
</evidence>
<dbReference type="Gene3D" id="2.60.120.330">
    <property type="entry name" value="B-lactam Antibiotic, Isopenicillin N Synthase, Chain"/>
    <property type="match status" value="1"/>
</dbReference>
<protein>
    <submittedName>
        <fullName evidence="5">Aspartyl beta-hydroxylase</fullName>
    </submittedName>
</protein>
<comment type="similarity">
    <text evidence="1">Belongs to the aspartyl/asparaginyl beta-hydroxylase family.</text>
</comment>
<dbReference type="PANTHER" id="PTHR46332:SF5">
    <property type="entry name" value="ASPARTATE BETA-HYDROXYLASE DOMAIN CONTAINING 2"/>
    <property type="match status" value="1"/>
</dbReference>
<dbReference type="EMBL" id="PKUS01000001">
    <property type="protein sequence ID" value="PLW70626.1"/>
    <property type="molecule type" value="Genomic_DNA"/>
</dbReference>
<feature type="domain" description="Aspartyl/asparaginy/proline hydroxylase" evidence="4">
    <location>
        <begin position="209"/>
        <end position="370"/>
    </location>
</feature>
<accession>A0A2N5X805</accession>
<dbReference type="InterPro" id="IPR027443">
    <property type="entry name" value="IPNS-like_sf"/>
</dbReference>
<dbReference type="GO" id="GO:0016020">
    <property type="term" value="C:membrane"/>
    <property type="evidence" value="ECO:0007669"/>
    <property type="project" value="TreeGrafter"/>
</dbReference>
<dbReference type="PANTHER" id="PTHR46332">
    <property type="entry name" value="ASPARTATE BETA-HYDROXYLASE DOMAIN-CONTAINING PROTEIN 2"/>
    <property type="match status" value="1"/>
</dbReference>